<dbReference type="PANTHER" id="PTHR11803">
    <property type="entry name" value="2-IMINOBUTANOATE/2-IMINOPROPANOATE DEAMINASE RIDA"/>
    <property type="match status" value="1"/>
</dbReference>
<evidence type="ECO:0000256" key="1">
    <source>
        <dbReference type="ARBA" id="ARBA00010552"/>
    </source>
</evidence>
<evidence type="ECO:0000313" key="2">
    <source>
        <dbReference type="EMBL" id="GAA1707472.1"/>
    </source>
</evidence>
<protein>
    <submittedName>
        <fullName evidence="2">RidA family protein</fullName>
    </submittedName>
</protein>
<dbReference type="CDD" id="cd00448">
    <property type="entry name" value="YjgF_YER057c_UK114_family"/>
    <property type="match status" value="1"/>
</dbReference>
<evidence type="ECO:0000313" key="3">
    <source>
        <dbReference type="Proteomes" id="UP001500280"/>
    </source>
</evidence>
<dbReference type="EMBL" id="BAAANF010000022">
    <property type="protein sequence ID" value="GAA1707472.1"/>
    <property type="molecule type" value="Genomic_DNA"/>
</dbReference>
<accession>A0ABN2ILX5</accession>
<dbReference type="SUPFAM" id="SSF55298">
    <property type="entry name" value="YjgF-like"/>
    <property type="match status" value="1"/>
</dbReference>
<name>A0ABN2ILX5_9ACTN</name>
<keyword evidence="3" id="KW-1185">Reference proteome</keyword>
<organism evidence="2 3">
    <name type="scientific">Kribbella yunnanensis</name>
    <dbReference type="NCBI Taxonomy" id="190194"/>
    <lineage>
        <taxon>Bacteria</taxon>
        <taxon>Bacillati</taxon>
        <taxon>Actinomycetota</taxon>
        <taxon>Actinomycetes</taxon>
        <taxon>Propionibacteriales</taxon>
        <taxon>Kribbellaceae</taxon>
        <taxon>Kribbella</taxon>
    </lineage>
</organism>
<gene>
    <name evidence="2" type="ORF">GCM10009745_64160</name>
</gene>
<dbReference type="PANTHER" id="PTHR11803:SF58">
    <property type="entry name" value="PROTEIN HMF1-RELATED"/>
    <property type="match status" value="1"/>
</dbReference>
<proteinExistence type="inferred from homology"/>
<dbReference type="RefSeq" id="WP_344160302.1">
    <property type="nucleotide sequence ID" value="NZ_BAAANF010000022.1"/>
</dbReference>
<comment type="caution">
    <text evidence="2">The sequence shown here is derived from an EMBL/GenBank/DDBJ whole genome shotgun (WGS) entry which is preliminary data.</text>
</comment>
<dbReference type="Proteomes" id="UP001500280">
    <property type="component" value="Unassembled WGS sequence"/>
</dbReference>
<dbReference type="Pfam" id="PF01042">
    <property type="entry name" value="Ribonuc_L-PSP"/>
    <property type="match status" value="1"/>
</dbReference>
<sequence length="131" mass="13470">MTISRTNPDGLHPTPGYHHVTKVQADTLIYLAGQCPLTPSGDLAEGGLSGQTAQVIDNILTALGAAGATPEDVVRTVIYVNSADRDELGAVWAQLNESALAPAFTTASTLLGVAQLGFTGQLVEIDVTAAL</sequence>
<comment type="similarity">
    <text evidence="1">Belongs to the RutC family.</text>
</comment>
<dbReference type="InterPro" id="IPR006175">
    <property type="entry name" value="YjgF/YER057c/UK114"/>
</dbReference>
<dbReference type="Gene3D" id="3.30.1330.40">
    <property type="entry name" value="RutC-like"/>
    <property type="match status" value="1"/>
</dbReference>
<dbReference type="InterPro" id="IPR035959">
    <property type="entry name" value="RutC-like_sf"/>
</dbReference>
<reference evidence="2 3" key="1">
    <citation type="journal article" date="2019" name="Int. J. Syst. Evol. Microbiol.">
        <title>The Global Catalogue of Microorganisms (GCM) 10K type strain sequencing project: providing services to taxonomists for standard genome sequencing and annotation.</title>
        <authorList>
            <consortium name="The Broad Institute Genomics Platform"/>
            <consortium name="The Broad Institute Genome Sequencing Center for Infectious Disease"/>
            <person name="Wu L."/>
            <person name="Ma J."/>
        </authorList>
    </citation>
    <scope>NUCLEOTIDE SEQUENCE [LARGE SCALE GENOMIC DNA]</scope>
    <source>
        <strain evidence="2 3">JCM 14307</strain>
    </source>
</reference>